<reference evidence="1 2" key="1">
    <citation type="submission" date="2023-08" db="EMBL/GenBank/DDBJ databases">
        <title>Implementing the SeqCode for naming new Mesorhizobium species isolated from Vachellia karroo root nodules.</title>
        <authorList>
            <person name="Van Lill M."/>
        </authorList>
    </citation>
    <scope>NUCLEOTIDE SEQUENCE [LARGE SCALE GENOMIC DNA]</scope>
    <source>
        <strain evidence="1 2">MSK 1335</strain>
    </source>
</reference>
<dbReference type="Pfam" id="PF20339">
    <property type="entry name" value="DUF6634"/>
    <property type="match status" value="1"/>
</dbReference>
<proteinExistence type="predicted"/>
<organism evidence="1 2">
    <name type="scientific">Mesorhizobium montanum</name>
    <dbReference type="NCBI Taxonomy" id="3072323"/>
    <lineage>
        <taxon>Bacteria</taxon>
        <taxon>Pseudomonadati</taxon>
        <taxon>Pseudomonadota</taxon>
        <taxon>Alphaproteobacteria</taxon>
        <taxon>Hyphomicrobiales</taxon>
        <taxon>Phyllobacteriaceae</taxon>
        <taxon>Mesorhizobium</taxon>
    </lineage>
</organism>
<gene>
    <name evidence="1" type="ORF">RFM68_21155</name>
</gene>
<protein>
    <submittedName>
        <fullName evidence="1">Uncharacterized protein</fullName>
    </submittedName>
</protein>
<evidence type="ECO:0000313" key="1">
    <source>
        <dbReference type="EMBL" id="MDX8527013.1"/>
    </source>
</evidence>
<keyword evidence="2" id="KW-1185">Reference proteome</keyword>
<evidence type="ECO:0000313" key="2">
    <source>
        <dbReference type="Proteomes" id="UP001276840"/>
    </source>
</evidence>
<dbReference type="RefSeq" id="WP_320234947.1">
    <property type="nucleotide sequence ID" value="NZ_JAVIJF010000015.1"/>
</dbReference>
<dbReference type="InterPro" id="IPR046574">
    <property type="entry name" value="DUF6634"/>
</dbReference>
<dbReference type="EMBL" id="JAVIJF010000015">
    <property type="protein sequence ID" value="MDX8527013.1"/>
    <property type="molecule type" value="Genomic_DNA"/>
</dbReference>
<name>A0ABU4ZNQ7_9HYPH</name>
<dbReference type="Proteomes" id="UP001276840">
    <property type="component" value="Unassembled WGS sequence"/>
</dbReference>
<sequence>MVTFDPRGGQQNLAFEFELARLSALVVDMEKIRQGTRPGRLTEDAPILDRWVVGHRQIPCLIGLSTGHPRLKGEDRPIVTSDLWLMSEDRGWARTLSRWYQLGRPAANASFDA</sequence>
<comment type="caution">
    <text evidence="1">The sequence shown here is derived from an EMBL/GenBank/DDBJ whole genome shotgun (WGS) entry which is preliminary data.</text>
</comment>
<accession>A0ABU4ZNQ7</accession>